<dbReference type="InterPro" id="IPR036249">
    <property type="entry name" value="Thioredoxin-like_sf"/>
</dbReference>
<sequence length="671" mass="75305">MPILAENRLADQPSAYLRQHADNPVHWQPWGRDALEEAQRTGRPILLSVGYAACHWCHVMAHECFEDDDVAAVMNRLFVNVKVDREERPDIDQIYMAALTAMGEQGGWPLTMFLTPEGQPFWGGTYFPKHARYGRPGFIDVLRAIHRTWIADKESINHNVAALSSHIAARLAAAASPSPLDRALPDRFADQVHSTMDMQQGGIRGAPKFPNAPFMDALWLSWLRNGNAAHRDAFLLSLETMLQGGIYDHLGGGLARYSVDDRWLVPHFEKMLYDNTQMIRHASWAYAETGNELFRSRIEETVNWLQREMHLPNGAFASSLDADSEGEEGKFYVWTADEIDTVLPDATLFKTRYDVTSEGNWEGKIILNRLRSRVPDNPDEDRILGADRDKLLAAREKRVRPGRDDKALTDWNGLLIRALAEAARVFDRPDWADIARRIYRSISESMREGRLPHSVMDGSKLFPALSTDYAAMINAVLSLYQIDGDKTYIEDAQHFLAQLDRWHIAEDGGYSLWASDADDVILRIRGDQDEAIPSATSQIIEALNRLAIATGEQHLQERVVAVAEHALGRIRNLAYGQAGIINAASLVMDPWKLVIVAPDRDHPLVAEANRIPDPRRIDMVLPIGSDPAEAVLPQDILPNMTKPAAYLCRGLVCLPPVETAVELHALLTERP</sequence>
<dbReference type="STRING" id="1494590.ATN84_05895"/>
<dbReference type="SUPFAM" id="SSF48208">
    <property type="entry name" value="Six-hairpin glycosidases"/>
    <property type="match status" value="1"/>
</dbReference>
<dbReference type="InterPro" id="IPR004879">
    <property type="entry name" value="Ssp411-like_TRX"/>
</dbReference>
<dbReference type="GO" id="GO:0005975">
    <property type="term" value="P:carbohydrate metabolic process"/>
    <property type="evidence" value="ECO:0007669"/>
    <property type="project" value="InterPro"/>
</dbReference>
<dbReference type="RefSeq" id="WP_068880587.1">
    <property type="nucleotide sequence ID" value="NZ_LNTU01000001.1"/>
</dbReference>
<gene>
    <name evidence="2" type="ORF">ATN84_05895</name>
</gene>
<dbReference type="InterPro" id="IPR024705">
    <property type="entry name" value="Ssp411"/>
</dbReference>
<dbReference type="PIRSF" id="PIRSF006402">
    <property type="entry name" value="UCP006402_thioredoxin"/>
    <property type="match status" value="1"/>
</dbReference>
<dbReference type="Gene3D" id="3.40.30.10">
    <property type="entry name" value="Glutaredoxin"/>
    <property type="match status" value="1"/>
</dbReference>
<evidence type="ECO:0000313" key="3">
    <source>
        <dbReference type="Proteomes" id="UP000070107"/>
    </source>
</evidence>
<accession>A0A135I1D5</accession>
<dbReference type="InterPro" id="IPR008928">
    <property type="entry name" value="6-hairpin_glycosidase_sf"/>
</dbReference>
<dbReference type="SUPFAM" id="SSF52833">
    <property type="entry name" value="Thioredoxin-like"/>
    <property type="match status" value="1"/>
</dbReference>
<organism evidence="2 3">
    <name type="scientific">Paramesorhizobium deserti</name>
    <dbReference type="NCBI Taxonomy" id="1494590"/>
    <lineage>
        <taxon>Bacteria</taxon>
        <taxon>Pseudomonadati</taxon>
        <taxon>Pseudomonadota</taxon>
        <taxon>Alphaproteobacteria</taxon>
        <taxon>Hyphomicrobiales</taxon>
        <taxon>Phyllobacteriaceae</taxon>
        <taxon>Paramesorhizobium</taxon>
    </lineage>
</organism>
<dbReference type="Proteomes" id="UP000070107">
    <property type="component" value="Unassembled WGS sequence"/>
</dbReference>
<dbReference type="Pfam" id="PF03190">
    <property type="entry name" value="Thioredox_DsbH"/>
    <property type="match status" value="1"/>
</dbReference>
<dbReference type="InterPro" id="IPR012341">
    <property type="entry name" value="6hp_glycosidase-like_sf"/>
</dbReference>
<dbReference type="Gene3D" id="1.50.10.10">
    <property type="match status" value="1"/>
</dbReference>
<comment type="caution">
    <text evidence="2">The sequence shown here is derived from an EMBL/GenBank/DDBJ whole genome shotgun (WGS) entry which is preliminary data.</text>
</comment>
<reference evidence="2 3" key="1">
    <citation type="submission" date="2015-11" db="EMBL/GenBank/DDBJ databases">
        <title>Draft genome sequence of Paramesorhizobium deserti A-3-E, a strain highly resistant to diverse beta-lactam antibiotics.</title>
        <authorList>
            <person name="Lv R."/>
            <person name="Yang X."/>
            <person name="Fang N."/>
            <person name="Guo J."/>
            <person name="Luo X."/>
            <person name="Peng F."/>
            <person name="Yang R."/>
            <person name="Cui Y."/>
            <person name="Fang C."/>
            <person name="Song Y."/>
        </authorList>
    </citation>
    <scope>NUCLEOTIDE SEQUENCE [LARGE SCALE GENOMIC DNA]</scope>
    <source>
        <strain evidence="2 3">A-3-E</strain>
    </source>
</reference>
<dbReference type="CDD" id="cd02955">
    <property type="entry name" value="SSP411"/>
    <property type="match status" value="1"/>
</dbReference>
<evidence type="ECO:0000259" key="1">
    <source>
        <dbReference type="Pfam" id="PF03190"/>
    </source>
</evidence>
<dbReference type="AlphaFoldDB" id="A0A135I1D5"/>
<dbReference type="PANTHER" id="PTHR42899">
    <property type="entry name" value="SPERMATOGENESIS-ASSOCIATED PROTEIN 20"/>
    <property type="match status" value="1"/>
</dbReference>
<protein>
    <recommendedName>
        <fullName evidence="1">Spermatogenesis-associated protein 20-like TRX domain-containing protein</fullName>
    </recommendedName>
</protein>
<keyword evidence="3" id="KW-1185">Reference proteome</keyword>
<proteinExistence type="predicted"/>
<evidence type="ECO:0000313" key="2">
    <source>
        <dbReference type="EMBL" id="KXF79250.1"/>
    </source>
</evidence>
<name>A0A135I1D5_9HYPH</name>
<dbReference type="OrthoDB" id="9762614at2"/>
<feature type="domain" description="Spermatogenesis-associated protein 20-like TRX" evidence="1">
    <location>
        <begin position="6"/>
        <end position="167"/>
    </location>
</feature>
<dbReference type="EMBL" id="LNTU01000001">
    <property type="protein sequence ID" value="KXF79250.1"/>
    <property type="molecule type" value="Genomic_DNA"/>
</dbReference>
<dbReference type="PANTHER" id="PTHR42899:SF1">
    <property type="entry name" value="SPERMATOGENESIS-ASSOCIATED PROTEIN 20"/>
    <property type="match status" value="1"/>
</dbReference>